<organism evidence="1 2">
    <name type="scientific">Cohnella soli</name>
    <dbReference type="NCBI Taxonomy" id="425005"/>
    <lineage>
        <taxon>Bacteria</taxon>
        <taxon>Bacillati</taxon>
        <taxon>Bacillota</taxon>
        <taxon>Bacilli</taxon>
        <taxon>Bacillales</taxon>
        <taxon>Paenibacillaceae</taxon>
        <taxon>Cohnella</taxon>
    </lineage>
</organism>
<keyword evidence="2" id="KW-1185">Reference proteome</keyword>
<comment type="caution">
    <text evidence="1">The sequence shown here is derived from an EMBL/GenBank/DDBJ whole genome shotgun (WGS) entry which is preliminary data.</text>
</comment>
<name>A0ABW0HPK8_9BACL</name>
<evidence type="ECO:0000313" key="2">
    <source>
        <dbReference type="Proteomes" id="UP001596113"/>
    </source>
</evidence>
<evidence type="ECO:0000313" key="1">
    <source>
        <dbReference type="EMBL" id="MFC5402435.1"/>
    </source>
</evidence>
<dbReference type="EMBL" id="JBHSMI010000012">
    <property type="protein sequence ID" value="MFC5402435.1"/>
    <property type="molecule type" value="Genomic_DNA"/>
</dbReference>
<gene>
    <name evidence="1" type="ORF">ACFPOF_06760</name>
</gene>
<sequence length="202" mass="22940">MRQFFDPSLLPITTTDLDGNVLYVKTNGLHHYGYTDIMFEGAGEEGEQLLLDILDRIFSLEFNINSTWNYNGNLLKLEQRDDGFAHIVYCKVDQPRILTILNPQGEPAKYISKGLSELYGHPEAEVDGDTIHGKDILSHLIDEVVAGTRYDEDSLILNDDHVYSVAYTMDRLGNPVLQIHLEPKLTEKPITKRSSGHLKRIK</sequence>
<protein>
    <submittedName>
        <fullName evidence="1">Uncharacterized protein</fullName>
    </submittedName>
</protein>
<dbReference type="Proteomes" id="UP001596113">
    <property type="component" value="Unassembled WGS sequence"/>
</dbReference>
<accession>A0ABW0HPK8</accession>
<proteinExistence type="predicted"/>
<reference evidence="2" key="1">
    <citation type="journal article" date="2019" name="Int. J. Syst. Evol. Microbiol.">
        <title>The Global Catalogue of Microorganisms (GCM) 10K type strain sequencing project: providing services to taxonomists for standard genome sequencing and annotation.</title>
        <authorList>
            <consortium name="The Broad Institute Genomics Platform"/>
            <consortium name="The Broad Institute Genome Sequencing Center for Infectious Disease"/>
            <person name="Wu L."/>
            <person name="Ma J."/>
        </authorList>
    </citation>
    <scope>NUCLEOTIDE SEQUENCE [LARGE SCALE GENOMIC DNA]</scope>
    <source>
        <strain evidence="2">CGMCC 1.18575</strain>
    </source>
</reference>
<dbReference type="RefSeq" id="WP_378130882.1">
    <property type="nucleotide sequence ID" value="NZ_JBHSMI010000012.1"/>
</dbReference>